<sequence length="320" mass="34073">MAPHQGVDNHRSVPSKPSPLSAKHNAGKSAPAPPAAPYKRDLQSAMHNAPQVRVIHIFAPKVIKTDVANFRATVQKLTGRSKRRTPRVAKAINDSCVPVTNSADGLQTMAQGTGAVQTSPSSMGYPVGLWEKEELQRLVGDACGVTDLVRCDSVDSGNYSLDSGNTVFSGDSSGVDTSPTSDSFSFYPQRESPYSLSEIPAPFFGLQPHDMHSVFNPTISMPMSMPMSGSVGLLPDHSLMGLPTSHVMDHQNMSMMGFDVDSVGGALPLPALPALPDVLPLGCSSITSSSSGGSLFDLPRQHCRLSVHQQYQGAHFFESM</sequence>
<accession>A0A8T0GKP2</accession>
<proteinExistence type="predicted"/>
<dbReference type="Proteomes" id="UP000822688">
    <property type="component" value="Chromosome 10"/>
</dbReference>
<evidence type="ECO:0000259" key="2">
    <source>
        <dbReference type="Pfam" id="PF05678"/>
    </source>
</evidence>
<comment type="caution">
    <text evidence="3">The sequence shown here is derived from an EMBL/GenBank/DDBJ whole genome shotgun (WGS) entry which is preliminary data.</text>
</comment>
<dbReference type="PANTHER" id="PTHR33143">
    <property type="entry name" value="F16F4.1 PROTEIN-RELATED"/>
    <property type="match status" value="1"/>
</dbReference>
<gene>
    <name evidence="3" type="ORF">KC19_10G156100</name>
</gene>
<organism evidence="3 4">
    <name type="scientific">Ceratodon purpureus</name>
    <name type="common">Fire moss</name>
    <name type="synonym">Dicranum purpureum</name>
    <dbReference type="NCBI Taxonomy" id="3225"/>
    <lineage>
        <taxon>Eukaryota</taxon>
        <taxon>Viridiplantae</taxon>
        <taxon>Streptophyta</taxon>
        <taxon>Embryophyta</taxon>
        <taxon>Bryophyta</taxon>
        <taxon>Bryophytina</taxon>
        <taxon>Bryopsida</taxon>
        <taxon>Dicranidae</taxon>
        <taxon>Pseudoditrichales</taxon>
        <taxon>Ditrichaceae</taxon>
        <taxon>Ceratodon</taxon>
    </lineage>
</organism>
<reference evidence="3" key="1">
    <citation type="submission" date="2020-06" db="EMBL/GenBank/DDBJ databases">
        <title>WGS assembly of Ceratodon purpureus strain R40.</title>
        <authorList>
            <person name="Carey S.B."/>
            <person name="Jenkins J."/>
            <person name="Shu S."/>
            <person name="Lovell J.T."/>
            <person name="Sreedasyam A."/>
            <person name="Maumus F."/>
            <person name="Tiley G.P."/>
            <person name="Fernandez-Pozo N."/>
            <person name="Barry K."/>
            <person name="Chen C."/>
            <person name="Wang M."/>
            <person name="Lipzen A."/>
            <person name="Daum C."/>
            <person name="Saski C.A."/>
            <person name="Payton A.C."/>
            <person name="Mcbreen J.C."/>
            <person name="Conrad R.E."/>
            <person name="Kollar L.M."/>
            <person name="Olsson S."/>
            <person name="Huttunen S."/>
            <person name="Landis J.B."/>
            <person name="Wickett N.J."/>
            <person name="Johnson M.G."/>
            <person name="Rensing S.A."/>
            <person name="Grimwood J."/>
            <person name="Schmutz J."/>
            <person name="Mcdaniel S.F."/>
        </authorList>
    </citation>
    <scope>NUCLEOTIDE SEQUENCE</scope>
    <source>
        <strain evidence="3">R40</strain>
    </source>
</reference>
<name>A0A8T0GKP2_CERPU</name>
<dbReference type="EMBL" id="CM026431">
    <property type="protein sequence ID" value="KAG0560123.1"/>
    <property type="molecule type" value="Genomic_DNA"/>
</dbReference>
<feature type="region of interest" description="Disordered" evidence="1">
    <location>
        <begin position="1"/>
        <end position="38"/>
    </location>
</feature>
<dbReference type="EMBL" id="CM026431">
    <property type="protein sequence ID" value="KAG0560128.1"/>
    <property type="molecule type" value="Genomic_DNA"/>
</dbReference>
<feature type="domain" description="VQ" evidence="2">
    <location>
        <begin position="57"/>
        <end position="81"/>
    </location>
</feature>
<dbReference type="Pfam" id="PF05678">
    <property type="entry name" value="VQ"/>
    <property type="match status" value="1"/>
</dbReference>
<dbReference type="AlphaFoldDB" id="A0A8T0GKP2"/>
<protein>
    <recommendedName>
        <fullName evidence="2">VQ domain-containing protein</fullName>
    </recommendedName>
</protein>
<keyword evidence="4" id="KW-1185">Reference proteome</keyword>
<dbReference type="PANTHER" id="PTHR33143:SF3">
    <property type="entry name" value="VQ MOTIF-CONTAINING PROTEIN 17-RELATED"/>
    <property type="match status" value="1"/>
</dbReference>
<evidence type="ECO:0000313" key="3">
    <source>
        <dbReference type="EMBL" id="KAG0560126.1"/>
    </source>
</evidence>
<dbReference type="InterPro" id="IPR008889">
    <property type="entry name" value="VQ"/>
</dbReference>
<dbReference type="EMBL" id="CM026431">
    <property type="protein sequence ID" value="KAG0560126.1"/>
    <property type="molecule type" value="Genomic_DNA"/>
</dbReference>
<evidence type="ECO:0000313" key="4">
    <source>
        <dbReference type="Proteomes" id="UP000822688"/>
    </source>
</evidence>
<dbReference type="GO" id="GO:0005634">
    <property type="term" value="C:nucleus"/>
    <property type="evidence" value="ECO:0007669"/>
    <property type="project" value="TreeGrafter"/>
</dbReference>
<dbReference type="EMBL" id="CM026431">
    <property type="protein sequence ID" value="KAG0560125.1"/>
    <property type="molecule type" value="Genomic_DNA"/>
</dbReference>
<dbReference type="EMBL" id="CM026431">
    <property type="protein sequence ID" value="KAG0560129.1"/>
    <property type="molecule type" value="Genomic_DNA"/>
</dbReference>
<evidence type="ECO:0000256" key="1">
    <source>
        <dbReference type="SAM" id="MobiDB-lite"/>
    </source>
</evidence>
<dbReference type="OrthoDB" id="693437at2759"/>
<dbReference type="InterPro" id="IPR039607">
    <property type="entry name" value="VQ_8/17/18/20/21/25"/>
</dbReference>